<reference evidence="1 2" key="1">
    <citation type="journal article" date="2018" name="Front. Plant Sci.">
        <title>Red Clover (Trifolium pratense) and Zigzag Clover (T. medium) - A Picture of Genomic Similarities and Differences.</title>
        <authorList>
            <person name="Dluhosova J."/>
            <person name="Istvanek J."/>
            <person name="Nedelnik J."/>
            <person name="Repkova J."/>
        </authorList>
    </citation>
    <scope>NUCLEOTIDE SEQUENCE [LARGE SCALE GENOMIC DNA]</scope>
    <source>
        <strain evidence="2">cv. 10/8</strain>
        <tissue evidence="1">Leaf</tissue>
    </source>
</reference>
<accession>A0A392T755</accession>
<proteinExistence type="predicted"/>
<dbReference type="EMBL" id="LXQA010510975">
    <property type="protein sequence ID" value="MCI56354.1"/>
    <property type="molecule type" value="Genomic_DNA"/>
</dbReference>
<comment type="caution">
    <text evidence="1">The sequence shown here is derived from an EMBL/GenBank/DDBJ whole genome shotgun (WGS) entry which is preliminary data.</text>
</comment>
<evidence type="ECO:0000313" key="1">
    <source>
        <dbReference type="EMBL" id="MCI56354.1"/>
    </source>
</evidence>
<dbReference type="AlphaFoldDB" id="A0A392T755"/>
<protein>
    <submittedName>
        <fullName evidence="1">Uncharacterized protein</fullName>
    </submittedName>
</protein>
<sequence>VHGSISTEGKNSTRDGVEKIVRCQCRDRLRWSPGLLQL</sequence>
<organism evidence="1 2">
    <name type="scientific">Trifolium medium</name>
    <dbReference type="NCBI Taxonomy" id="97028"/>
    <lineage>
        <taxon>Eukaryota</taxon>
        <taxon>Viridiplantae</taxon>
        <taxon>Streptophyta</taxon>
        <taxon>Embryophyta</taxon>
        <taxon>Tracheophyta</taxon>
        <taxon>Spermatophyta</taxon>
        <taxon>Magnoliopsida</taxon>
        <taxon>eudicotyledons</taxon>
        <taxon>Gunneridae</taxon>
        <taxon>Pentapetalae</taxon>
        <taxon>rosids</taxon>
        <taxon>fabids</taxon>
        <taxon>Fabales</taxon>
        <taxon>Fabaceae</taxon>
        <taxon>Papilionoideae</taxon>
        <taxon>50 kb inversion clade</taxon>
        <taxon>NPAAA clade</taxon>
        <taxon>Hologalegina</taxon>
        <taxon>IRL clade</taxon>
        <taxon>Trifolieae</taxon>
        <taxon>Trifolium</taxon>
    </lineage>
</organism>
<evidence type="ECO:0000313" key="2">
    <source>
        <dbReference type="Proteomes" id="UP000265520"/>
    </source>
</evidence>
<keyword evidence="2" id="KW-1185">Reference proteome</keyword>
<feature type="non-terminal residue" evidence="1">
    <location>
        <position position="1"/>
    </location>
</feature>
<name>A0A392T755_9FABA</name>
<dbReference type="Proteomes" id="UP000265520">
    <property type="component" value="Unassembled WGS sequence"/>
</dbReference>